<evidence type="ECO:0000256" key="1">
    <source>
        <dbReference type="SAM" id="MobiDB-lite"/>
    </source>
</evidence>
<gene>
    <name evidence="2" type="ORF">CDD80_6843</name>
</gene>
<accession>A0A2C5ZEH8</accession>
<feature type="region of interest" description="Disordered" evidence="1">
    <location>
        <begin position="193"/>
        <end position="301"/>
    </location>
</feature>
<name>A0A2C5ZEH8_9HYPO</name>
<organism evidence="2 3">
    <name type="scientific">Ophiocordyceps camponoti-rufipedis</name>
    <dbReference type="NCBI Taxonomy" id="2004952"/>
    <lineage>
        <taxon>Eukaryota</taxon>
        <taxon>Fungi</taxon>
        <taxon>Dikarya</taxon>
        <taxon>Ascomycota</taxon>
        <taxon>Pezizomycotina</taxon>
        <taxon>Sordariomycetes</taxon>
        <taxon>Hypocreomycetidae</taxon>
        <taxon>Hypocreales</taxon>
        <taxon>Ophiocordycipitaceae</taxon>
        <taxon>Ophiocordyceps</taxon>
    </lineage>
</organism>
<comment type="caution">
    <text evidence="2">The sequence shown here is derived from an EMBL/GenBank/DDBJ whole genome shotgun (WGS) entry which is preliminary data.</text>
</comment>
<dbReference type="Proteomes" id="UP000226431">
    <property type="component" value="Unassembled WGS sequence"/>
</dbReference>
<dbReference type="AlphaFoldDB" id="A0A2C5ZEH8"/>
<dbReference type="STRING" id="2004952.A0A2C5ZEH8"/>
<sequence>MMGHHRGGDLDQSFYDISPAETQTTSQVSELKTPPLPHQELFSPFEFLDSPDPVSNDALNRDIHSVLTPQMIDLRVQDWTLPLRDNANPLPFQYELVDDFNSWDDTKFVAQDLDLPDAAVATPDALQVMPCAPSETESGVNLDSDVQPLDPLPQRDTYWLDTLGDFPTLMFQPISMTPSVTSSTVAATTLSIESLEDDSNDPDSPDETVYTEVSDSADEAAAPTSPRQVHTSIMAPEDDVRKKLPTGAPKPLSTTDAPSSPIPSRNARKLAARRKRRHPTTVQSPEPIGPQGASGPPYRKIDQMDSVSRQLLDRILVCDREPPAGKPVPYSIIMHKLSSLFCGAEETLRGHYRRLTKPKDQRVRKPVWQEHDVRLLEEAVRRCQANTKRKISWTAVRDYIVCNGGSYKFGVTACSKKWYSLAE</sequence>
<proteinExistence type="predicted"/>
<feature type="compositionally biased region" description="Basic residues" evidence="1">
    <location>
        <begin position="266"/>
        <end position="279"/>
    </location>
</feature>
<feature type="compositionally biased region" description="Acidic residues" evidence="1">
    <location>
        <begin position="194"/>
        <end position="206"/>
    </location>
</feature>
<reference evidence="2 3" key="1">
    <citation type="submission" date="2017-06" db="EMBL/GenBank/DDBJ databases">
        <title>Ant-infecting Ophiocordyceps genomes reveal a high diversity of potential behavioral manipulation genes and a possible major role for enterotoxins.</title>
        <authorList>
            <person name="De Bekker C."/>
            <person name="Evans H.C."/>
            <person name="Brachmann A."/>
            <person name="Hughes D.P."/>
        </authorList>
    </citation>
    <scope>NUCLEOTIDE SEQUENCE [LARGE SCALE GENOMIC DNA]</scope>
    <source>
        <strain evidence="2 3">Map16</strain>
    </source>
</reference>
<protein>
    <recommendedName>
        <fullName evidence="4">Myb-like domain-containing protein</fullName>
    </recommendedName>
</protein>
<dbReference type="OrthoDB" id="3439209at2759"/>
<evidence type="ECO:0008006" key="4">
    <source>
        <dbReference type="Google" id="ProtNLM"/>
    </source>
</evidence>
<evidence type="ECO:0000313" key="2">
    <source>
        <dbReference type="EMBL" id="PHH78436.1"/>
    </source>
</evidence>
<keyword evidence="3" id="KW-1185">Reference proteome</keyword>
<dbReference type="EMBL" id="NJES01000079">
    <property type="protein sequence ID" value="PHH78436.1"/>
    <property type="molecule type" value="Genomic_DNA"/>
</dbReference>
<evidence type="ECO:0000313" key="3">
    <source>
        <dbReference type="Proteomes" id="UP000226431"/>
    </source>
</evidence>